<evidence type="ECO:0000313" key="4">
    <source>
        <dbReference type="Proteomes" id="UP001304769"/>
    </source>
</evidence>
<evidence type="ECO:0000259" key="2">
    <source>
        <dbReference type="PROSITE" id="PS51898"/>
    </source>
</evidence>
<protein>
    <submittedName>
        <fullName evidence="3">Tyrosine-type recombinase/integrase</fullName>
    </submittedName>
</protein>
<gene>
    <name evidence="3" type="ORF">SPF06_21245</name>
</gene>
<evidence type="ECO:0000313" key="3">
    <source>
        <dbReference type="EMBL" id="MEA5457253.1"/>
    </source>
</evidence>
<dbReference type="EMBL" id="JAYGGQ010000025">
    <property type="protein sequence ID" value="MEA5457253.1"/>
    <property type="molecule type" value="Genomic_DNA"/>
</dbReference>
<dbReference type="Gene3D" id="1.10.443.10">
    <property type="entry name" value="Intergrase catalytic core"/>
    <property type="match status" value="1"/>
</dbReference>
<dbReference type="PANTHER" id="PTHR30349:SF64">
    <property type="entry name" value="PROPHAGE INTEGRASE INTD-RELATED"/>
    <property type="match status" value="1"/>
</dbReference>
<dbReference type="SUPFAM" id="SSF56349">
    <property type="entry name" value="DNA breaking-rejoining enzymes"/>
    <property type="match status" value="1"/>
</dbReference>
<dbReference type="Proteomes" id="UP001304769">
    <property type="component" value="Unassembled WGS sequence"/>
</dbReference>
<feature type="domain" description="Tyr recombinase" evidence="2">
    <location>
        <begin position="100"/>
        <end position="299"/>
    </location>
</feature>
<organism evidence="3 4">
    <name type="scientific">Sinomonas terricola</name>
    <dbReference type="NCBI Taxonomy" id="3110330"/>
    <lineage>
        <taxon>Bacteria</taxon>
        <taxon>Bacillati</taxon>
        <taxon>Actinomycetota</taxon>
        <taxon>Actinomycetes</taxon>
        <taxon>Micrococcales</taxon>
        <taxon>Micrococcaceae</taxon>
        <taxon>Sinomonas</taxon>
    </lineage>
</organism>
<accession>A0ABU5TCB3</accession>
<dbReference type="InterPro" id="IPR050090">
    <property type="entry name" value="Tyrosine_recombinase_XerCD"/>
</dbReference>
<comment type="caution">
    <text evidence="3">The sequence shown here is derived from an EMBL/GenBank/DDBJ whole genome shotgun (WGS) entry which is preliminary data.</text>
</comment>
<keyword evidence="4" id="KW-1185">Reference proteome</keyword>
<proteinExistence type="predicted"/>
<evidence type="ECO:0000256" key="1">
    <source>
        <dbReference type="ARBA" id="ARBA00023172"/>
    </source>
</evidence>
<dbReference type="InterPro" id="IPR002104">
    <property type="entry name" value="Integrase_catalytic"/>
</dbReference>
<reference evidence="3 4" key="1">
    <citation type="submission" date="2023-12" db="EMBL/GenBank/DDBJ databases">
        <title>Sinomonas terricola sp. nov, isolated from litchi orchard soil in Guangdong, PR China.</title>
        <authorList>
            <person name="Jiaxin W."/>
            <person name="Yang Z."/>
            <person name="Honghui Z."/>
        </authorList>
    </citation>
    <scope>NUCLEOTIDE SEQUENCE [LARGE SCALE GENOMIC DNA]</scope>
    <source>
        <strain evidence="3 4">JGH33</strain>
    </source>
</reference>
<dbReference type="InterPro" id="IPR013762">
    <property type="entry name" value="Integrase-like_cat_sf"/>
</dbReference>
<dbReference type="InterPro" id="IPR011010">
    <property type="entry name" value="DNA_brk_join_enz"/>
</dbReference>
<name>A0ABU5TCB3_9MICC</name>
<keyword evidence="1" id="KW-0233">DNA recombination</keyword>
<dbReference type="Pfam" id="PF00589">
    <property type="entry name" value="Phage_integrase"/>
    <property type="match status" value="1"/>
</dbReference>
<sequence length="313" mass="34272">MTGPLRDQLADYLALRRALGYRLERPEKLLGQFLGHLEHDGETVITVPSALAWAQLPAGGDSNWRAYRLSVVRGFATYLHAIDPVHEVPAAGLLPQRPLRASPYLYSDAEVAALIAATATLRTPLRRATFATLIGLLSVTGIRIGEAISLDRGDVDLAGGRLTIRFGKFGKTRELALHPSAVQALRNYRQARDRSAPQTGTPAFFVSAAGTRLIYCNVHNTFHRLVRHIGLLPRSPSCRPRIHDLRHTFAVRAMLDAYAAGEDGQARLTLLSAWLGHVHPDNTYWYLSAAPELMALAGQRLEALLTGGPEARS</sequence>
<dbReference type="PANTHER" id="PTHR30349">
    <property type="entry name" value="PHAGE INTEGRASE-RELATED"/>
    <property type="match status" value="1"/>
</dbReference>
<dbReference type="PROSITE" id="PS51898">
    <property type="entry name" value="TYR_RECOMBINASE"/>
    <property type="match status" value="1"/>
</dbReference>
<dbReference type="RefSeq" id="WP_323281165.1">
    <property type="nucleotide sequence ID" value="NZ_JAYGGQ010000025.1"/>
</dbReference>